<dbReference type="GO" id="GO:0019441">
    <property type="term" value="P:L-tryptophan catabolic process to kynurenine"/>
    <property type="evidence" value="ECO:0007669"/>
    <property type="project" value="TreeGrafter"/>
</dbReference>
<evidence type="ECO:0000256" key="2">
    <source>
        <dbReference type="SAM" id="MobiDB-lite"/>
    </source>
</evidence>
<dbReference type="GO" id="GO:0005737">
    <property type="term" value="C:cytoplasm"/>
    <property type="evidence" value="ECO:0007669"/>
    <property type="project" value="InterPro"/>
</dbReference>
<dbReference type="Proteomes" id="UP000199408">
    <property type="component" value="Unassembled WGS sequence"/>
</dbReference>
<dbReference type="EMBL" id="FMDN01000009">
    <property type="protein sequence ID" value="SCG54830.1"/>
    <property type="molecule type" value="Genomic_DNA"/>
</dbReference>
<protein>
    <recommendedName>
        <fullName evidence="5">Kynureninase</fullName>
    </recommendedName>
</protein>
<accession>A0A1C5I8Y0</accession>
<dbReference type="SUPFAM" id="SSF53383">
    <property type="entry name" value="PLP-dependent transferases"/>
    <property type="match status" value="1"/>
</dbReference>
<reference evidence="4" key="1">
    <citation type="submission" date="2016-06" db="EMBL/GenBank/DDBJ databases">
        <authorList>
            <person name="Varghese N."/>
        </authorList>
    </citation>
    <scope>NUCLEOTIDE SEQUENCE [LARGE SCALE GENOMIC DNA]</scope>
    <source>
        <strain evidence="4">DSM 43171</strain>
    </source>
</reference>
<dbReference type="RefSeq" id="WP_211565845.1">
    <property type="nucleotide sequence ID" value="NZ_FMDN01000009.1"/>
</dbReference>
<dbReference type="PANTHER" id="PTHR14084:SF0">
    <property type="entry name" value="KYNURENINASE"/>
    <property type="match status" value="1"/>
</dbReference>
<dbReference type="GO" id="GO:0030429">
    <property type="term" value="F:kynureninase activity"/>
    <property type="evidence" value="ECO:0007669"/>
    <property type="project" value="InterPro"/>
</dbReference>
<proteinExistence type="predicted"/>
<sequence>MLAEAGIDRVREKGRRLGELIVALADAWLTPYGFTVATPRDPARRGSHVSLHHPEALRISRALAEQGRVVGDHRAPDRLRLGPAPLYTRYVDVGTRWTGCGTSPSGGRGGGCRARRPGSPEPGPPGCDGVWRGRIPVAPTGLRCRRVVDEPGHHPRTRIPSRGAGPCPVGARGGGRAADSGPLDSRVTMTV</sequence>
<name>A0A1C5I8Y0_9ACTN</name>
<dbReference type="AlphaFoldDB" id="A0A1C5I8Y0"/>
<feature type="region of interest" description="Disordered" evidence="2">
    <location>
        <begin position="101"/>
        <end position="130"/>
    </location>
</feature>
<evidence type="ECO:0008006" key="5">
    <source>
        <dbReference type="Google" id="ProtNLM"/>
    </source>
</evidence>
<gene>
    <name evidence="3" type="ORF">GA0070560_10957</name>
</gene>
<dbReference type="GO" id="GO:0043420">
    <property type="term" value="P:anthranilate metabolic process"/>
    <property type="evidence" value="ECO:0007669"/>
    <property type="project" value="TreeGrafter"/>
</dbReference>
<keyword evidence="1" id="KW-0663">Pyridoxal phosphate</keyword>
<dbReference type="STRING" id="47864.GA0070560_10957"/>
<dbReference type="InterPro" id="IPR010111">
    <property type="entry name" value="Kynureninase"/>
</dbReference>
<evidence type="ECO:0000313" key="3">
    <source>
        <dbReference type="EMBL" id="SCG54830.1"/>
    </source>
</evidence>
<dbReference type="InterPro" id="IPR015422">
    <property type="entry name" value="PyrdxlP-dep_Trfase_small"/>
</dbReference>
<organism evidence="3 4">
    <name type="scientific">Micromonospora halophytica</name>
    <dbReference type="NCBI Taxonomy" id="47864"/>
    <lineage>
        <taxon>Bacteria</taxon>
        <taxon>Bacillati</taxon>
        <taxon>Actinomycetota</taxon>
        <taxon>Actinomycetes</taxon>
        <taxon>Micromonosporales</taxon>
        <taxon>Micromonosporaceae</taxon>
        <taxon>Micromonospora</taxon>
    </lineage>
</organism>
<dbReference type="PANTHER" id="PTHR14084">
    <property type="entry name" value="KYNURENINASE"/>
    <property type="match status" value="1"/>
</dbReference>
<evidence type="ECO:0000256" key="1">
    <source>
        <dbReference type="ARBA" id="ARBA00022898"/>
    </source>
</evidence>
<dbReference type="GO" id="GO:0030170">
    <property type="term" value="F:pyridoxal phosphate binding"/>
    <property type="evidence" value="ECO:0007669"/>
    <property type="project" value="InterPro"/>
</dbReference>
<keyword evidence="4" id="KW-1185">Reference proteome</keyword>
<dbReference type="Pfam" id="PF22580">
    <property type="entry name" value="KYNU_C"/>
    <property type="match status" value="1"/>
</dbReference>
<feature type="region of interest" description="Disordered" evidence="2">
    <location>
        <begin position="148"/>
        <end position="191"/>
    </location>
</feature>
<dbReference type="GO" id="GO:0009435">
    <property type="term" value="P:NAD+ biosynthetic process"/>
    <property type="evidence" value="ECO:0007669"/>
    <property type="project" value="InterPro"/>
</dbReference>
<dbReference type="InterPro" id="IPR015424">
    <property type="entry name" value="PyrdxlP-dep_Trfase"/>
</dbReference>
<evidence type="ECO:0000313" key="4">
    <source>
        <dbReference type="Proteomes" id="UP000199408"/>
    </source>
</evidence>
<dbReference type="Gene3D" id="3.90.1150.10">
    <property type="entry name" value="Aspartate Aminotransferase, domain 1"/>
    <property type="match status" value="1"/>
</dbReference>